<evidence type="ECO:0000256" key="5">
    <source>
        <dbReference type="ARBA" id="ARBA00023136"/>
    </source>
</evidence>
<feature type="transmembrane region" description="Helical" evidence="6">
    <location>
        <begin position="48"/>
        <end position="69"/>
    </location>
</feature>
<proteinExistence type="predicted"/>
<feature type="transmembrane region" description="Helical" evidence="6">
    <location>
        <begin position="268"/>
        <end position="286"/>
    </location>
</feature>
<feature type="transmembrane region" description="Helical" evidence="6">
    <location>
        <begin position="105"/>
        <end position="123"/>
    </location>
</feature>
<feature type="transmembrane region" description="Helical" evidence="6">
    <location>
        <begin position="409"/>
        <end position="431"/>
    </location>
</feature>
<dbReference type="InterPro" id="IPR036259">
    <property type="entry name" value="MFS_trans_sf"/>
</dbReference>
<keyword evidence="3 6" id="KW-0812">Transmembrane</keyword>
<feature type="transmembrane region" description="Helical" evidence="6">
    <location>
        <begin position="233"/>
        <end position="256"/>
    </location>
</feature>
<dbReference type="PANTHER" id="PTHR23519:SF1">
    <property type="entry name" value="AUTOPHAGY-RELATED PROTEIN 22"/>
    <property type="match status" value="1"/>
</dbReference>
<evidence type="ECO:0000313" key="8">
    <source>
        <dbReference type="EMBL" id="SBV93098.1"/>
    </source>
</evidence>
<evidence type="ECO:0000259" key="7">
    <source>
        <dbReference type="PROSITE" id="PS50850"/>
    </source>
</evidence>
<organism evidence="8">
    <name type="scientific">uncultured Eubacteriales bacterium</name>
    <dbReference type="NCBI Taxonomy" id="172733"/>
    <lineage>
        <taxon>Bacteria</taxon>
        <taxon>Bacillati</taxon>
        <taxon>Bacillota</taxon>
        <taxon>Clostridia</taxon>
        <taxon>Eubacteriales</taxon>
        <taxon>environmental samples</taxon>
    </lineage>
</organism>
<protein>
    <recommendedName>
        <fullName evidence="7">Major facilitator superfamily (MFS) profile domain-containing protein</fullName>
    </recommendedName>
</protein>
<feature type="transmembrane region" description="Helical" evidence="6">
    <location>
        <begin position="298"/>
        <end position="320"/>
    </location>
</feature>
<feature type="transmembrane region" description="Helical" evidence="6">
    <location>
        <begin position="12"/>
        <end position="36"/>
    </location>
</feature>
<feature type="transmembrane region" description="Helical" evidence="6">
    <location>
        <begin position="451"/>
        <end position="474"/>
    </location>
</feature>
<evidence type="ECO:0000256" key="4">
    <source>
        <dbReference type="ARBA" id="ARBA00022989"/>
    </source>
</evidence>
<keyword evidence="2" id="KW-0813">Transport</keyword>
<dbReference type="GO" id="GO:0005886">
    <property type="term" value="C:plasma membrane"/>
    <property type="evidence" value="ECO:0007669"/>
    <property type="project" value="UniProtKB-SubCell"/>
</dbReference>
<evidence type="ECO:0000256" key="1">
    <source>
        <dbReference type="ARBA" id="ARBA00004651"/>
    </source>
</evidence>
<evidence type="ECO:0000256" key="6">
    <source>
        <dbReference type="SAM" id="Phobius"/>
    </source>
</evidence>
<keyword evidence="5 6" id="KW-0472">Membrane</keyword>
<dbReference type="SUPFAM" id="SSF103473">
    <property type="entry name" value="MFS general substrate transporter"/>
    <property type="match status" value="1"/>
</dbReference>
<keyword evidence="4 6" id="KW-1133">Transmembrane helix</keyword>
<dbReference type="InterPro" id="IPR024671">
    <property type="entry name" value="Atg22-like"/>
</dbReference>
<dbReference type="GO" id="GO:0022857">
    <property type="term" value="F:transmembrane transporter activity"/>
    <property type="evidence" value="ECO:0007669"/>
    <property type="project" value="InterPro"/>
</dbReference>
<feature type="transmembrane region" description="Helical" evidence="6">
    <location>
        <begin position="81"/>
        <end position="99"/>
    </location>
</feature>
<feature type="transmembrane region" description="Helical" evidence="6">
    <location>
        <begin position="144"/>
        <end position="163"/>
    </location>
</feature>
<dbReference type="PROSITE" id="PS50850">
    <property type="entry name" value="MFS"/>
    <property type="match status" value="1"/>
</dbReference>
<feature type="domain" description="Major facilitator superfamily (MFS) profile" evidence="7">
    <location>
        <begin position="1"/>
        <end position="504"/>
    </location>
</feature>
<evidence type="ECO:0000256" key="3">
    <source>
        <dbReference type="ARBA" id="ARBA00022692"/>
    </source>
</evidence>
<feature type="transmembrane region" description="Helical" evidence="6">
    <location>
        <begin position="175"/>
        <end position="196"/>
    </location>
</feature>
<dbReference type="Pfam" id="PF11700">
    <property type="entry name" value="ATG22"/>
    <property type="match status" value="2"/>
</dbReference>
<feature type="transmembrane region" description="Helical" evidence="6">
    <location>
        <begin position="480"/>
        <end position="499"/>
    </location>
</feature>
<dbReference type="PANTHER" id="PTHR23519">
    <property type="entry name" value="AUTOPHAGY-RELATED PROTEIN 22"/>
    <property type="match status" value="1"/>
</dbReference>
<dbReference type="InterPro" id="IPR050495">
    <property type="entry name" value="ATG22/LtaA_families"/>
</dbReference>
<name>A0A212J0V7_9FIRM</name>
<dbReference type="InterPro" id="IPR020846">
    <property type="entry name" value="MFS_dom"/>
</dbReference>
<gene>
    <name evidence="8" type="ORF">KL86CLO1_10335</name>
</gene>
<dbReference type="EMBL" id="FLUN01000001">
    <property type="protein sequence ID" value="SBV93098.1"/>
    <property type="molecule type" value="Genomic_DNA"/>
</dbReference>
<dbReference type="AlphaFoldDB" id="A0A212J0V7"/>
<dbReference type="Gene3D" id="1.20.1250.20">
    <property type="entry name" value="MFS general substrate transporter like domains"/>
    <property type="match status" value="2"/>
</dbReference>
<sequence>MEKKFNLAEKSWILYDWANSVYATIVMAAVFPIYFSNVARSAGYSGDVWWGYATSAATLIIAVTAPLLGAVGDFKGMKKRLFTAFLLIGALVTLLLAFADHIMLMLFGYVLSYIGFAGSNLFYDSFLTDVTTPERMDRVSAYGYGLGYIGGSTIPFLVSIALISFGENFGVNSSLAVKLSLILTTVWWLAFSVPFLKNVRQTHYVETPPSKLVKHAFQNIFKTFRDIVSTKKLLVFIVAYFFYIDGVGTVIHMATAYGSTLGLDSTKMILALLLTQLVAFPCSIAFSRLSGKIGTVKMLCVGILVYIVVCGVGFFMGFHIEPHQFAYEQNYTAVLSENQGSVSDEARKQLIYEGRSFLSSPDREEKFFTLAQKIGQEYRLEGNADFNSMVRSTGNFLGDRSLSQNYDDALGVSTLLFWILSVLVGSSQGGIQALSRSYFGKIIPPERSNEFFGFFDIFGKFAAVVGPALYALFADLTGRSSIGILSLMLLFGIGGIILLKNRRLLEE</sequence>
<reference evidence="8" key="1">
    <citation type="submission" date="2016-04" db="EMBL/GenBank/DDBJ databases">
        <authorList>
            <person name="Evans L.H."/>
            <person name="Alamgir A."/>
            <person name="Owens N."/>
            <person name="Weber N.D."/>
            <person name="Virtaneva K."/>
            <person name="Barbian K."/>
            <person name="Babar A."/>
            <person name="Rosenke K."/>
        </authorList>
    </citation>
    <scope>NUCLEOTIDE SEQUENCE</scope>
    <source>
        <strain evidence="8">86</strain>
    </source>
</reference>
<accession>A0A212J0V7</accession>
<evidence type="ECO:0000256" key="2">
    <source>
        <dbReference type="ARBA" id="ARBA00022448"/>
    </source>
</evidence>
<comment type="subcellular location">
    <subcellularLocation>
        <location evidence="1">Cell membrane</location>
        <topology evidence="1">Multi-pass membrane protein</topology>
    </subcellularLocation>
</comment>